<keyword evidence="2" id="KW-0804">Transcription</keyword>
<evidence type="ECO:0000259" key="4">
    <source>
        <dbReference type="Pfam" id="PF11716"/>
    </source>
</evidence>
<feature type="compositionally biased region" description="Basic and acidic residues" evidence="3">
    <location>
        <begin position="1"/>
        <end position="13"/>
    </location>
</feature>
<gene>
    <name evidence="5" type="ORF">V2S66_26070</name>
</gene>
<reference evidence="5 6" key="1">
    <citation type="submission" date="2023-12" db="EMBL/GenBank/DDBJ databases">
        <title>Streptomyces sp. V4-01.</title>
        <authorList>
            <person name="Somphong A."/>
            <person name="Phongsopitanun W."/>
        </authorList>
    </citation>
    <scope>NUCLEOTIDE SEQUENCE [LARGE SCALE GENOMIC DNA]</scope>
    <source>
        <strain evidence="5 6">V4-01</strain>
    </source>
</reference>
<evidence type="ECO:0000256" key="3">
    <source>
        <dbReference type="SAM" id="MobiDB-lite"/>
    </source>
</evidence>
<dbReference type="EMBL" id="JAZEWV010000029">
    <property type="protein sequence ID" value="MEE4545422.1"/>
    <property type="molecule type" value="Genomic_DNA"/>
</dbReference>
<dbReference type="InterPro" id="IPR041916">
    <property type="entry name" value="Anti_sigma_zinc_sf"/>
</dbReference>
<dbReference type="SUPFAM" id="SSF109854">
    <property type="entry name" value="DinB/YfiT-like putative metalloenzymes"/>
    <property type="match status" value="1"/>
</dbReference>
<evidence type="ECO:0000256" key="2">
    <source>
        <dbReference type="ARBA" id="ARBA00023163"/>
    </source>
</evidence>
<keyword evidence="5" id="KW-0413">Isomerase</keyword>
<dbReference type="Proteomes" id="UP001344658">
    <property type="component" value="Unassembled WGS sequence"/>
</dbReference>
<organism evidence="5 6">
    <name type="scientific">Actinacidiphila polyblastidii</name>
    <dbReference type="NCBI Taxonomy" id="3110430"/>
    <lineage>
        <taxon>Bacteria</taxon>
        <taxon>Bacillati</taxon>
        <taxon>Actinomycetota</taxon>
        <taxon>Actinomycetes</taxon>
        <taxon>Kitasatosporales</taxon>
        <taxon>Streptomycetaceae</taxon>
        <taxon>Actinacidiphila</taxon>
    </lineage>
</organism>
<dbReference type="InterPro" id="IPR034660">
    <property type="entry name" value="DinB/YfiT-like"/>
</dbReference>
<evidence type="ECO:0000313" key="6">
    <source>
        <dbReference type="Proteomes" id="UP001344658"/>
    </source>
</evidence>
<dbReference type="Gene3D" id="1.10.10.1320">
    <property type="entry name" value="Anti-sigma factor, zinc-finger domain"/>
    <property type="match status" value="1"/>
</dbReference>
<dbReference type="GO" id="GO:0016853">
    <property type="term" value="F:isomerase activity"/>
    <property type="evidence" value="ECO:0007669"/>
    <property type="project" value="UniProtKB-KW"/>
</dbReference>
<accession>A0ABU7PK39</accession>
<evidence type="ECO:0000313" key="5">
    <source>
        <dbReference type="EMBL" id="MEE4545422.1"/>
    </source>
</evidence>
<dbReference type="InterPro" id="IPR024344">
    <property type="entry name" value="MDMPI_metal-binding"/>
</dbReference>
<dbReference type="RefSeq" id="WP_330799038.1">
    <property type="nucleotide sequence ID" value="NZ_JAZEWV010000029.1"/>
</dbReference>
<sequence length="512" mass="53991">MSGPVHRDGDGDGKGPGGGGDGLPRVPQQRGQGGQGRQDDRHPVDGAAGRGRGGELPPVSPPASDAPSASAAAAPAEDVSASEPSAPPAESEAPLSPEAHEVPVSSEALEAYDPPRAPDFDHLTLKSLLGAWALAACSGDEALAVELHLTDCAACADEALRLRDAVRLLHQEESLDLDPLLRARVLEGCLGRRPARIPMPEWAGPYGAEAARLDALLRDLGDGYWRAPVALRWFDGAPVTRQFTVGQVLTHLAAVDGLLIRALGLAAPGDEDDGRPPERHGAAQLAAVARDRFGHSPRPEGELPLEPWERTEAHWAAQRHLPGATLRSLWREQTMTLVRTVSFAGPGASALPVDYGDFALPLRDAFLDRAFECWIHAGDIADAVDYPYDPPPPRALGAMVDLAARMLPGALAERRRAGLAHSPTRLVSAGRPGRCLRLEIEGDGGGNWYLPLDSPGATASPDSMVAHVAMDSVEFCHLAAGHVEPERAAAGQLGDRTAIREVLYAAASLSRL</sequence>
<dbReference type="Pfam" id="PF11716">
    <property type="entry name" value="MDMPI_N"/>
    <property type="match status" value="1"/>
</dbReference>
<dbReference type="Gene3D" id="1.20.120.450">
    <property type="entry name" value="dinb family like domain"/>
    <property type="match status" value="1"/>
</dbReference>
<evidence type="ECO:0000256" key="1">
    <source>
        <dbReference type="ARBA" id="ARBA00023015"/>
    </source>
</evidence>
<keyword evidence="6" id="KW-1185">Reference proteome</keyword>
<proteinExistence type="predicted"/>
<protein>
    <submittedName>
        <fullName evidence="5">Maleylpyruvate isomerase N-terminal domain-containing protein</fullName>
    </submittedName>
</protein>
<keyword evidence="1" id="KW-0805">Transcription regulation</keyword>
<feature type="compositionally biased region" description="Low complexity" evidence="3">
    <location>
        <begin position="62"/>
        <end position="97"/>
    </location>
</feature>
<feature type="domain" description="Mycothiol-dependent maleylpyruvate isomerase metal-binding" evidence="4">
    <location>
        <begin position="208"/>
        <end position="381"/>
    </location>
</feature>
<comment type="caution">
    <text evidence="5">The sequence shown here is derived from an EMBL/GenBank/DDBJ whole genome shotgun (WGS) entry which is preliminary data.</text>
</comment>
<name>A0ABU7PK39_9ACTN</name>
<feature type="region of interest" description="Disordered" evidence="3">
    <location>
        <begin position="1"/>
        <end position="105"/>
    </location>
</feature>